<dbReference type="InterPro" id="IPR050953">
    <property type="entry name" value="N4_N6_ade-DNA_methylase"/>
</dbReference>
<evidence type="ECO:0000256" key="1">
    <source>
        <dbReference type="ARBA" id="ARBA00011900"/>
    </source>
</evidence>
<evidence type="ECO:0000259" key="8">
    <source>
        <dbReference type="Pfam" id="PF07669"/>
    </source>
</evidence>
<evidence type="ECO:0000259" key="11">
    <source>
        <dbReference type="Pfam" id="PF25120"/>
    </source>
</evidence>
<protein>
    <recommendedName>
        <fullName evidence="1">site-specific DNA-methyltransferase (adenine-specific)</fullName>
        <ecNumber evidence="1">2.1.1.72</ecNumber>
    </recommendedName>
</protein>
<evidence type="ECO:0000256" key="6">
    <source>
        <dbReference type="ARBA" id="ARBA00023125"/>
    </source>
</evidence>
<feature type="domain" description="DUF7814" evidence="11">
    <location>
        <begin position="241"/>
        <end position="448"/>
    </location>
</feature>
<proteinExistence type="predicted"/>
<dbReference type="Pfam" id="PF25120">
    <property type="entry name" value="DUF7814"/>
    <property type="match status" value="1"/>
</dbReference>
<dbReference type="PANTHER" id="PTHR33841:SF1">
    <property type="entry name" value="DNA METHYLTRANSFERASE A"/>
    <property type="match status" value="1"/>
</dbReference>
<sequence length="1250" mass="146966">MLKIKCLKPRQYLSPLYSKQTITSSELEKFENALHNYLEKTKQQLTAQQSEPNIVSNALKPFFESLGYVAQSYSQKGQSGIDLALIQENKPAVIIEAKAPGSSGMISPLEINRKAFHEAVLYFMRERAQGNRAIYHIVITDFYRWFVFDAKEFERLFWQNKRVRKIFKSVENSSLLGSRTEDFYQMLSEEIISMQKNLVEDQEIEAACFDLRDPRSERQNAALYKLFSKEMLLKSFNPNDANTLNKEFYNELLYIMGLEEHKEKGKKIISRARHPQMASLYENTARNLKYAGYPSDFETVLRLNIIWINRILFLKLLEAQLLRWNGGEERYRFLNIHTIEDFDRLKIFFFDILARPQEKRSHKEYPQIPFLNSSLFEISPVEKRYIDISTLEDHCELPYYPKTVLKDTDGRRRKGTADMLQYLFEFLDAYDFASEGGEEIVTQNKTLINAAVLGLIFEKLNGYREGSYYTPSFVTMYMSRETIERAVIEKFNRLKGWSCKNLDELDDRIEDKKEANEIIDSLTICDPAVGSGHFLVSVLNTILEIKSRLRILFDAEGRRIKDYTLEVKNDELIIRDDEGELFGYRSNSREKGRIQKAIFEEKKKIIENSLFGVDINPNAAQIARLRLWIELLKHSYYDRNGRLVTMPNIDINIKVGNSLVSRYGLHDEITIPNIRHKIEEYKALVREYKEGAFETTKAQMQQVIEEIKAMFGLTLQEQWKQTKRYKKLLYEYVREFGFEGLSREMQLDALDFNFGRHGRLFDDEIDSEGIEKREEMLKELKDAYALIEEIRAGRIYENAFEWRFEFPEVLDEEGNFLGFDAILANPPYILEDENKKVFEGLHKTECYQGKTDIWHLFACRAVDLIRDDGYISFIAKNQWLESSAASKMRRKIYDNTEILNIIDFGPNMVFEEASQQTMIFLLQKHKVEKHQIHFIKFTKSLPLERIASILNEGLPQDHQGEVAYGIKEIPRVFNENENLKFSSDLHEKILNKIDAHKNFEFEPKKEIIQGIIGGPDKAFIVDEGMLDNFSGDEKSYLRNFHTNTQRYYTPPSEKYIFYISAKNFYGTIDDYPNIKAFFEKNKTLLKEKKEKYKTPNKPYFFLHRERDESFFMKGPKIAFAARTHGRNFTYTEESFYGSRNLFFIKSERVDLKYIAALLNSKLIYFYMQERLKHNGELLQIDKNQFMKVPLFVPEDTQVFDKLVNQIIEKKKSGEATDELEARIDRMVYELYGLSDEEIGIVERSLQEEGR</sequence>
<keyword evidence="5" id="KW-0680">Restriction system</keyword>
<dbReference type="OrthoDB" id="9761012at2"/>
<dbReference type="Pfam" id="PF12950">
    <property type="entry name" value="TaqI_C"/>
    <property type="match status" value="1"/>
</dbReference>
<dbReference type="Pfam" id="PF07669">
    <property type="entry name" value="Eco57I"/>
    <property type="match status" value="1"/>
</dbReference>
<keyword evidence="13" id="KW-1185">Reference proteome</keyword>
<dbReference type="InterPro" id="IPR011639">
    <property type="entry name" value="MethylTrfase_TaqI-like_dom"/>
</dbReference>
<gene>
    <name evidence="12" type="ordered locus">Nitsa_0127</name>
</gene>
<dbReference type="PRINTS" id="PR00507">
    <property type="entry name" value="N12N6MTFRASE"/>
</dbReference>
<evidence type="ECO:0000256" key="4">
    <source>
        <dbReference type="ARBA" id="ARBA00022691"/>
    </source>
</evidence>
<dbReference type="Pfam" id="PF23653">
    <property type="entry name" value="DUF7149"/>
    <property type="match status" value="1"/>
</dbReference>
<dbReference type="InterPro" id="IPR055573">
    <property type="entry name" value="DUF7149"/>
</dbReference>
<evidence type="ECO:0000259" key="10">
    <source>
        <dbReference type="Pfam" id="PF23653"/>
    </source>
</evidence>
<dbReference type="GO" id="GO:0009007">
    <property type="term" value="F:site-specific DNA-methyltransferase (adenine-specific) activity"/>
    <property type="evidence" value="ECO:0007669"/>
    <property type="project" value="UniProtKB-EC"/>
</dbReference>
<evidence type="ECO:0000256" key="3">
    <source>
        <dbReference type="ARBA" id="ARBA00022679"/>
    </source>
</evidence>
<comment type="catalytic activity">
    <reaction evidence="7">
        <text>a 2'-deoxyadenosine in DNA + S-adenosyl-L-methionine = an N(6)-methyl-2'-deoxyadenosine in DNA + S-adenosyl-L-homocysteine + H(+)</text>
        <dbReference type="Rhea" id="RHEA:15197"/>
        <dbReference type="Rhea" id="RHEA-COMP:12418"/>
        <dbReference type="Rhea" id="RHEA-COMP:12419"/>
        <dbReference type="ChEBI" id="CHEBI:15378"/>
        <dbReference type="ChEBI" id="CHEBI:57856"/>
        <dbReference type="ChEBI" id="CHEBI:59789"/>
        <dbReference type="ChEBI" id="CHEBI:90615"/>
        <dbReference type="ChEBI" id="CHEBI:90616"/>
        <dbReference type="EC" id="2.1.1.72"/>
    </reaction>
</comment>
<dbReference type="eggNOG" id="COG0827">
    <property type="taxonomic scope" value="Bacteria"/>
</dbReference>
<dbReference type="AlphaFoldDB" id="E6WYM9"/>
<accession>E6WYM9</accession>
<keyword evidence="6" id="KW-0238">DNA-binding</keyword>
<dbReference type="InterPro" id="IPR056716">
    <property type="entry name" value="DUF7814"/>
</dbReference>
<dbReference type="InterPro" id="IPR025931">
    <property type="entry name" value="TaqI_C"/>
</dbReference>
<keyword evidence="4" id="KW-0949">S-adenosyl-L-methionine</keyword>
<dbReference type="STRING" id="749222.Nitsa_0127"/>
<feature type="domain" description="TaqI-like C-terminal specificity" evidence="9">
    <location>
        <begin position="1082"/>
        <end position="1190"/>
    </location>
</feature>
<organism evidence="12 13">
    <name type="scientific">Nitratifractor salsuginis (strain DSM 16511 / JCM 12458 / E9I37-1)</name>
    <dbReference type="NCBI Taxonomy" id="749222"/>
    <lineage>
        <taxon>Bacteria</taxon>
        <taxon>Pseudomonadati</taxon>
        <taxon>Campylobacterota</taxon>
        <taxon>Epsilonproteobacteria</taxon>
        <taxon>Campylobacterales</taxon>
        <taxon>Sulfurovaceae</taxon>
        <taxon>Nitratifractor</taxon>
    </lineage>
</organism>
<feature type="domain" description="Type II methyltransferase M.TaqI-like" evidence="8">
    <location>
        <begin position="608"/>
        <end position="910"/>
    </location>
</feature>
<dbReference type="HOGENOM" id="CLU_002539_0_0_7"/>
<dbReference type="Gene3D" id="3.40.50.150">
    <property type="entry name" value="Vaccinia Virus protein VP39"/>
    <property type="match status" value="2"/>
</dbReference>
<dbReference type="Proteomes" id="UP000008633">
    <property type="component" value="Chromosome"/>
</dbReference>
<dbReference type="GO" id="GO:0009307">
    <property type="term" value="P:DNA restriction-modification system"/>
    <property type="evidence" value="ECO:0007669"/>
    <property type="project" value="UniProtKB-KW"/>
</dbReference>
<dbReference type="PROSITE" id="PS00092">
    <property type="entry name" value="N6_MTASE"/>
    <property type="match status" value="1"/>
</dbReference>
<dbReference type="InterPro" id="IPR029063">
    <property type="entry name" value="SAM-dependent_MTases_sf"/>
</dbReference>
<evidence type="ECO:0000313" key="13">
    <source>
        <dbReference type="Proteomes" id="UP000008633"/>
    </source>
</evidence>
<dbReference type="eggNOG" id="COG1002">
    <property type="taxonomic scope" value="Bacteria"/>
</dbReference>
<feature type="domain" description="DUF7149" evidence="10">
    <location>
        <begin position="7"/>
        <end position="240"/>
    </location>
</feature>
<evidence type="ECO:0000256" key="7">
    <source>
        <dbReference type="ARBA" id="ARBA00047942"/>
    </source>
</evidence>
<evidence type="ECO:0000313" key="12">
    <source>
        <dbReference type="EMBL" id="ADV45400.1"/>
    </source>
</evidence>
<keyword evidence="3" id="KW-0808">Transferase</keyword>
<dbReference type="PANTHER" id="PTHR33841">
    <property type="entry name" value="DNA METHYLTRANSFERASE YEEA-RELATED"/>
    <property type="match status" value="1"/>
</dbReference>
<keyword evidence="2" id="KW-0489">Methyltransferase</keyword>
<dbReference type="GO" id="GO:0032259">
    <property type="term" value="P:methylation"/>
    <property type="evidence" value="ECO:0007669"/>
    <property type="project" value="UniProtKB-KW"/>
</dbReference>
<name>E6WYM9_NITSE</name>
<evidence type="ECO:0000259" key="9">
    <source>
        <dbReference type="Pfam" id="PF12950"/>
    </source>
</evidence>
<dbReference type="EMBL" id="CP002452">
    <property type="protein sequence ID" value="ADV45400.1"/>
    <property type="molecule type" value="Genomic_DNA"/>
</dbReference>
<dbReference type="GO" id="GO:0003677">
    <property type="term" value="F:DNA binding"/>
    <property type="evidence" value="ECO:0007669"/>
    <property type="project" value="UniProtKB-KW"/>
</dbReference>
<dbReference type="RefSeq" id="WP_013553097.1">
    <property type="nucleotide sequence ID" value="NC_014935.1"/>
</dbReference>
<reference evidence="13" key="2">
    <citation type="submission" date="2011-01" db="EMBL/GenBank/DDBJ databases">
        <title>The complete genome of Nitratifractor salsuginis DSM 16511.</title>
        <authorList>
            <consortium name="US DOE Joint Genome Institute (JGI-PGF)"/>
            <person name="Lucas S."/>
            <person name="Copeland A."/>
            <person name="Lapidus A."/>
            <person name="Bruce D."/>
            <person name="Goodwin L."/>
            <person name="Pitluck S."/>
            <person name="Kyrpides N."/>
            <person name="Mavromatis K."/>
            <person name="Ivanova N."/>
            <person name="Mikhailova N."/>
            <person name="Zeytun A."/>
            <person name="Detter J.C."/>
            <person name="Tapia R."/>
            <person name="Han C."/>
            <person name="Land M."/>
            <person name="Hauser L."/>
            <person name="Markowitz V."/>
            <person name="Cheng J.-F."/>
            <person name="Hugenholtz P."/>
            <person name="Woyke T."/>
            <person name="Wu D."/>
            <person name="Tindall B."/>
            <person name="Schuetze A."/>
            <person name="Brambilla E."/>
            <person name="Klenk H.-P."/>
            <person name="Eisen J.A."/>
        </authorList>
    </citation>
    <scope>NUCLEOTIDE SEQUENCE [LARGE SCALE GENOMIC DNA]</scope>
    <source>
        <strain evidence="13">DSM 16511 / JCM 12458 / E9I37-1</strain>
    </source>
</reference>
<dbReference type="KEGG" id="nsa:Nitsa_0127"/>
<evidence type="ECO:0000256" key="5">
    <source>
        <dbReference type="ARBA" id="ARBA00022747"/>
    </source>
</evidence>
<evidence type="ECO:0000256" key="2">
    <source>
        <dbReference type="ARBA" id="ARBA00022603"/>
    </source>
</evidence>
<dbReference type="REBASE" id="31715">
    <property type="entry name" value="NsaORF127P"/>
</dbReference>
<dbReference type="InterPro" id="IPR002052">
    <property type="entry name" value="DNA_methylase_N6_adenine_CS"/>
</dbReference>
<dbReference type="SUPFAM" id="SSF53335">
    <property type="entry name" value="S-adenosyl-L-methionine-dependent methyltransferases"/>
    <property type="match status" value="1"/>
</dbReference>
<dbReference type="EC" id="2.1.1.72" evidence="1"/>
<reference evidence="12 13" key="1">
    <citation type="journal article" date="2011" name="Stand. Genomic Sci.">
        <title>Complete genome sequence of Nitratifractor salsuginis type strain (E9I37-1).</title>
        <authorList>
            <person name="Anderson I."/>
            <person name="Sikorski J."/>
            <person name="Zeytun A."/>
            <person name="Nolan M."/>
            <person name="Lapidus A."/>
            <person name="Lucas S."/>
            <person name="Hammon N."/>
            <person name="Deshpande S."/>
            <person name="Cheng J.F."/>
            <person name="Tapia R."/>
            <person name="Han C."/>
            <person name="Goodwin L."/>
            <person name="Pitluck S."/>
            <person name="Liolios K."/>
            <person name="Pagani I."/>
            <person name="Ivanova N."/>
            <person name="Huntemann M."/>
            <person name="Mavromatis K."/>
            <person name="Ovchinikova G."/>
            <person name="Pati A."/>
            <person name="Chen A."/>
            <person name="Palaniappan K."/>
            <person name="Land M."/>
            <person name="Hauser L."/>
            <person name="Brambilla E.M."/>
            <person name="Ngatchou-Djao O.D."/>
            <person name="Rohde M."/>
            <person name="Tindall B.J."/>
            <person name="Goker M."/>
            <person name="Detter J.C."/>
            <person name="Woyke T."/>
            <person name="Bristow J."/>
            <person name="Eisen J.A."/>
            <person name="Markowitz V."/>
            <person name="Hugenholtz P."/>
            <person name="Klenk H.P."/>
            <person name="Kyrpides N.C."/>
        </authorList>
    </citation>
    <scope>NUCLEOTIDE SEQUENCE [LARGE SCALE GENOMIC DNA]</scope>
    <source>
        <strain evidence="13">DSM 16511 / JCM 12458 / E9I37-1</strain>
    </source>
</reference>